<dbReference type="InterPro" id="IPR054416">
    <property type="entry name" value="GST_UstS-like_C"/>
</dbReference>
<organism evidence="2 3">
    <name type="scientific">Neoroseomonas eburnea</name>
    <dbReference type="NCBI Taxonomy" id="1346889"/>
    <lineage>
        <taxon>Bacteria</taxon>
        <taxon>Pseudomonadati</taxon>
        <taxon>Pseudomonadota</taxon>
        <taxon>Alphaproteobacteria</taxon>
        <taxon>Acetobacterales</taxon>
        <taxon>Acetobacteraceae</taxon>
        <taxon>Neoroseomonas</taxon>
    </lineage>
</organism>
<name>A0A9X9XC44_9PROT</name>
<dbReference type="PANTHER" id="PTHR43968:SF6">
    <property type="entry name" value="GLUTATHIONE S-TRANSFERASE OMEGA"/>
    <property type="match status" value="1"/>
</dbReference>
<reference evidence="2" key="1">
    <citation type="submission" date="2020-01" db="EMBL/GenBank/DDBJ databases">
        <authorList>
            <person name="Rat A."/>
        </authorList>
    </citation>
    <scope>NUCLEOTIDE SEQUENCE</scope>
    <source>
        <strain evidence="2">LMG 31228</strain>
    </source>
</reference>
<dbReference type="RefSeq" id="WP_211846810.1">
    <property type="nucleotide sequence ID" value="NZ_JAAEDL010000010.1"/>
</dbReference>
<dbReference type="Gene3D" id="3.40.30.10">
    <property type="entry name" value="Glutaredoxin"/>
    <property type="match status" value="1"/>
</dbReference>
<evidence type="ECO:0000313" key="2">
    <source>
        <dbReference type="EMBL" id="MBR0681280.1"/>
    </source>
</evidence>
<reference evidence="2" key="2">
    <citation type="journal article" date="2021" name="Syst. Appl. Microbiol.">
        <title>Roseomonas hellenica sp. nov., isolated from roots of wild-growing Alkanna tinctoria.</title>
        <authorList>
            <person name="Rat A."/>
            <person name="Naranjo H.D."/>
            <person name="Lebbe L."/>
            <person name="Cnockaert M."/>
            <person name="Krigas N."/>
            <person name="Grigoriadou K."/>
            <person name="Maloupa E."/>
            <person name="Willems A."/>
        </authorList>
    </citation>
    <scope>NUCLEOTIDE SEQUENCE</scope>
    <source>
        <strain evidence="2">LMG 31228</strain>
    </source>
</reference>
<dbReference type="PANTHER" id="PTHR43968">
    <property type="match status" value="1"/>
</dbReference>
<dbReference type="SUPFAM" id="SSF52833">
    <property type="entry name" value="Thioredoxin-like"/>
    <property type="match status" value="1"/>
</dbReference>
<dbReference type="Gene3D" id="1.20.1050.10">
    <property type="match status" value="1"/>
</dbReference>
<gene>
    <name evidence="2" type="ORF">GXW74_12360</name>
</gene>
<evidence type="ECO:0000313" key="3">
    <source>
        <dbReference type="Proteomes" id="UP001138709"/>
    </source>
</evidence>
<dbReference type="CDD" id="cd03202">
    <property type="entry name" value="GST_C_etherase_LigE"/>
    <property type="match status" value="1"/>
</dbReference>
<dbReference type="SUPFAM" id="SSF47616">
    <property type="entry name" value="GST C-terminal domain-like"/>
    <property type="match status" value="1"/>
</dbReference>
<dbReference type="InterPro" id="IPR036282">
    <property type="entry name" value="Glutathione-S-Trfase_C_sf"/>
</dbReference>
<sequence>MPITLYDLSGADPARRFSPYCWRARLALAHKGLEVETIPWRFSERDTIAAHGAEKVPVILDGGRSVHDSWRIAEYLEDTYPDRPSLFGGEGGRALARFLNGWADAALVGGMARLVVSDIPALLDPIDAAYFIESREARYGRSLAEVTAGRESQVAAFRETLIPLRLALRRAPFLHGDAPGYADAIVFGPFQWARCVSAFPVLEPSDPVHAWRERMLDAYGGVARAAPAFG</sequence>
<dbReference type="SFLD" id="SFLDS00019">
    <property type="entry name" value="Glutathione_Transferase_(cytos"/>
    <property type="match status" value="1"/>
</dbReference>
<evidence type="ECO:0000259" key="1">
    <source>
        <dbReference type="PROSITE" id="PS50404"/>
    </source>
</evidence>
<comment type="caution">
    <text evidence="2">The sequence shown here is derived from an EMBL/GenBank/DDBJ whole genome shotgun (WGS) entry which is preliminary data.</text>
</comment>
<dbReference type="AlphaFoldDB" id="A0A9X9XC44"/>
<protein>
    <submittedName>
        <fullName evidence="2">Glutathione S-transferase family protein</fullName>
    </submittedName>
</protein>
<feature type="domain" description="GST N-terminal" evidence="1">
    <location>
        <begin position="8"/>
        <end position="84"/>
    </location>
</feature>
<dbReference type="InterPro" id="IPR050983">
    <property type="entry name" value="GST_Omega/HSP26"/>
</dbReference>
<accession>A0A9X9XC44</accession>
<dbReference type="GO" id="GO:0005737">
    <property type="term" value="C:cytoplasm"/>
    <property type="evidence" value="ECO:0007669"/>
    <property type="project" value="TreeGrafter"/>
</dbReference>
<dbReference type="InterPro" id="IPR036249">
    <property type="entry name" value="Thioredoxin-like_sf"/>
</dbReference>
<proteinExistence type="predicted"/>
<dbReference type="Pfam" id="PF13417">
    <property type="entry name" value="GST_N_3"/>
    <property type="match status" value="1"/>
</dbReference>
<dbReference type="Proteomes" id="UP001138709">
    <property type="component" value="Unassembled WGS sequence"/>
</dbReference>
<dbReference type="Pfam" id="PF22041">
    <property type="entry name" value="GST_C_7"/>
    <property type="match status" value="1"/>
</dbReference>
<dbReference type="InterPro" id="IPR004045">
    <property type="entry name" value="Glutathione_S-Trfase_N"/>
</dbReference>
<dbReference type="EMBL" id="JAAEDL010000010">
    <property type="protein sequence ID" value="MBR0681280.1"/>
    <property type="molecule type" value="Genomic_DNA"/>
</dbReference>
<dbReference type="InterPro" id="IPR040079">
    <property type="entry name" value="Glutathione_S-Trfase"/>
</dbReference>
<dbReference type="PROSITE" id="PS50404">
    <property type="entry name" value="GST_NTER"/>
    <property type="match status" value="1"/>
</dbReference>
<keyword evidence="3" id="KW-1185">Reference proteome</keyword>
<dbReference type="CDD" id="cd03038">
    <property type="entry name" value="GST_N_etherase_LigE"/>
    <property type="match status" value="1"/>
</dbReference>